<reference evidence="17" key="1">
    <citation type="journal article" date="2015" name="Nature">
        <title>Complex archaea that bridge the gap between prokaryotes and eukaryotes.</title>
        <authorList>
            <person name="Spang A."/>
            <person name="Saw J.H."/>
            <person name="Jorgensen S.L."/>
            <person name="Zaremba-Niedzwiedzka K."/>
            <person name="Martijn J."/>
            <person name="Lind A.E."/>
            <person name="van Eijk R."/>
            <person name="Schleper C."/>
            <person name="Guy L."/>
            <person name="Ettema T.J."/>
        </authorList>
    </citation>
    <scope>NUCLEOTIDE SEQUENCE</scope>
</reference>
<evidence type="ECO:0000256" key="3">
    <source>
        <dbReference type="ARBA" id="ARBA00022490"/>
    </source>
</evidence>
<dbReference type="Pfam" id="PF00275">
    <property type="entry name" value="EPSP_synthase"/>
    <property type="match status" value="1"/>
</dbReference>
<dbReference type="GO" id="GO:0008360">
    <property type="term" value="P:regulation of cell shape"/>
    <property type="evidence" value="ECO:0007669"/>
    <property type="project" value="UniProtKB-KW"/>
</dbReference>
<evidence type="ECO:0000256" key="10">
    <source>
        <dbReference type="ARBA" id="ARBA00038367"/>
    </source>
</evidence>
<dbReference type="PANTHER" id="PTHR43783:SF1">
    <property type="entry name" value="UDP-N-ACETYLGLUCOSAMINE 1-CARBOXYVINYLTRANSFERASE"/>
    <property type="match status" value="1"/>
</dbReference>
<keyword evidence="7" id="KW-0573">Peptidoglycan synthesis</keyword>
<keyword evidence="6" id="KW-0133">Cell shape</keyword>
<comment type="similarity">
    <text evidence="10">Belongs to the EPSP synthase family. MurA subfamily.</text>
</comment>
<gene>
    <name evidence="17" type="ORF">LCGC14_1042040</name>
</gene>
<comment type="subcellular location">
    <subcellularLocation>
        <location evidence="1">Cytoplasm</location>
    </subcellularLocation>
</comment>
<dbReference type="PANTHER" id="PTHR43783">
    <property type="entry name" value="UDP-N-ACETYLGLUCOSAMINE 1-CARBOXYVINYLTRANSFERASE"/>
    <property type="match status" value="1"/>
</dbReference>
<dbReference type="FunFam" id="3.65.10.10:FF:000001">
    <property type="entry name" value="UDP-N-acetylglucosamine 1-carboxyvinyltransferase"/>
    <property type="match status" value="1"/>
</dbReference>
<evidence type="ECO:0000256" key="9">
    <source>
        <dbReference type="ARBA" id="ARBA00023316"/>
    </source>
</evidence>
<dbReference type="GO" id="GO:0005737">
    <property type="term" value="C:cytoplasm"/>
    <property type="evidence" value="ECO:0007669"/>
    <property type="project" value="UniProtKB-SubCell"/>
</dbReference>
<sequence length="442" mass="47140">MSEYLINGGSELNGSIKISGAKNAALKLMAASLLTSEEVTLENVPLIEDVYTMAEALRSLGATVQIGKNKLTISAKELTNCTAPYDLVSKMRASILVMGPLLARLGQSKTAMPGGCKIGLRKIDIHIKGLEALGAEISLEHGYIDAKAKKLRGAQFHLDFPSVGATENILMASVLAKGTSTIKNVAREPELVDLANFLNSLGANIKGAGTSELVVRGVKRLGGGRYRVMADRIEAGTFMVAGALCAKKLELTDFDPQNLPMTLEKLKETGTKLEVKTDSVIIRRNHSANPCNIVTLPHPGFATDLQGPFMVLLSLAKGQSIITENVFEGRFLLADELKKMGADIKTSGHHAVMDGVEALSAADVEAPDLRGGASLVLAGLTAKGETHVSSIEHIDRGYEELEQKLVSVGAQIVRKPSDKLLSPQENTQIVTTKQKGLQQVVE</sequence>
<dbReference type="GO" id="GO:0009252">
    <property type="term" value="P:peptidoglycan biosynthetic process"/>
    <property type="evidence" value="ECO:0007669"/>
    <property type="project" value="UniProtKB-KW"/>
</dbReference>
<keyword evidence="3" id="KW-0963">Cytoplasm</keyword>
<dbReference type="GO" id="GO:0019277">
    <property type="term" value="P:UDP-N-acetylgalactosamine biosynthetic process"/>
    <property type="evidence" value="ECO:0007669"/>
    <property type="project" value="InterPro"/>
</dbReference>
<evidence type="ECO:0000256" key="1">
    <source>
        <dbReference type="ARBA" id="ARBA00004496"/>
    </source>
</evidence>
<evidence type="ECO:0000256" key="8">
    <source>
        <dbReference type="ARBA" id="ARBA00023306"/>
    </source>
</evidence>
<keyword evidence="4" id="KW-0132">Cell division</keyword>
<name>A0A0F9QXP9_9ZZZZ</name>
<evidence type="ECO:0000256" key="11">
    <source>
        <dbReference type="ARBA" id="ARBA00039108"/>
    </source>
</evidence>
<keyword evidence="5" id="KW-0808">Transferase</keyword>
<dbReference type="InterPro" id="IPR013792">
    <property type="entry name" value="RNA3'P_cycl/enolpyr_Trfase_a/b"/>
</dbReference>
<dbReference type="EMBL" id="LAZR01004297">
    <property type="protein sequence ID" value="KKN09898.1"/>
    <property type="molecule type" value="Genomic_DNA"/>
</dbReference>
<keyword evidence="9" id="KW-0961">Cell wall biogenesis/degradation</keyword>
<evidence type="ECO:0000256" key="6">
    <source>
        <dbReference type="ARBA" id="ARBA00022960"/>
    </source>
</evidence>
<protein>
    <recommendedName>
        <fullName evidence="12">UDP-N-acetylglucosamine 1-carboxyvinyltransferase</fullName>
        <ecNumber evidence="11">2.5.1.7</ecNumber>
    </recommendedName>
    <alternativeName>
        <fullName evidence="13">Enoylpyruvate transferase</fullName>
    </alternativeName>
    <alternativeName>
        <fullName evidence="14">UDP-N-acetylglucosamine enolpyruvyl transferase</fullName>
    </alternativeName>
</protein>
<dbReference type="InterPro" id="IPR005750">
    <property type="entry name" value="UDP_GlcNAc_COvinyl_MurA"/>
</dbReference>
<feature type="domain" description="Enolpyruvate transferase" evidence="16">
    <location>
        <begin position="7"/>
        <end position="405"/>
    </location>
</feature>
<dbReference type="NCBIfam" id="TIGR01072">
    <property type="entry name" value="murA"/>
    <property type="match status" value="1"/>
</dbReference>
<dbReference type="AlphaFoldDB" id="A0A0F9QXP9"/>
<dbReference type="SUPFAM" id="SSF55205">
    <property type="entry name" value="EPT/RTPC-like"/>
    <property type="match status" value="1"/>
</dbReference>
<evidence type="ECO:0000256" key="13">
    <source>
        <dbReference type="ARBA" id="ARBA00042443"/>
    </source>
</evidence>
<proteinExistence type="inferred from homology"/>
<evidence type="ECO:0000256" key="5">
    <source>
        <dbReference type="ARBA" id="ARBA00022679"/>
    </source>
</evidence>
<dbReference type="EC" id="2.5.1.7" evidence="11"/>
<accession>A0A0F9QXP9</accession>
<dbReference type="GO" id="GO:0008760">
    <property type="term" value="F:UDP-N-acetylglucosamine 1-carboxyvinyltransferase activity"/>
    <property type="evidence" value="ECO:0007669"/>
    <property type="project" value="UniProtKB-EC"/>
</dbReference>
<dbReference type="GO" id="GO:0051301">
    <property type="term" value="P:cell division"/>
    <property type="evidence" value="ECO:0007669"/>
    <property type="project" value="UniProtKB-KW"/>
</dbReference>
<dbReference type="CDD" id="cd01555">
    <property type="entry name" value="UdpNAET"/>
    <property type="match status" value="1"/>
</dbReference>
<evidence type="ECO:0000313" key="17">
    <source>
        <dbReference type="EMBL" id="KKN09898.1"/>
    </source>
</evidence>
<evidence type="ECO:0000256" key="4">
    <source>
        <dbReference type="ARBA" id="ARBA00022618"/>
    </source>
</evidence>
<dbReference type="InterPro" id="IPR001986">
    <property type="entry name" value="Enolpyruvate_Tfrase_dom"/>
</dbReference>
<keyword evidence="8" id="KW-0131">Cell cycle</keyword>
<comment type="pathway">
    <text evidence="2">Cell wall biogenesis; peptidoglycan biosynthesis.</text>
</comment>
<evidence type="ECO:0000256" key="2">
    <source>
        <dbReference type="ARBA" id="ARBA00004752"/>
    </source>
</evidence>
<evidence type="ECO:0000256" key="15">
    <source>
        <dbReference type="ARBA" id="ARBA00047527"/>
    </source>
</evidence>
<evidence type="ECO:0000256" key="7">
    <source>
        <dbReference type="ARBA" id="ARBA00022984"/>
    </source>
</evidence>
<dbReference type="InterPro" id="IPR050068">
    <property type="entry name" value="MurA_subfamily"/>
</dbReference>
<dbReference type="InterPro" id="IPR036968">
    <property type="entry name" value="Enolpyruvate_Tfrase_sf"/>
</dbReference>
<evidence type="ECO:0000256" key="12">
    <source>
        <dbReference type="ARBA" id="ARBA00039754"/>
    </source>
</evidence>
<evidence type="ECO:0000256" key="14">
    <source>
        <dbReference type="ARBA" id="ARBA00042842"/>
    </source>
</evidence>
<comment type="caution">
    <text evidence="17">The sequence shown here is derived from an EMBL/GenBank/DDBJ whole genome shotgun (WGS) entry which is preliminary data.</text>
</comment>
<organism evidence="17">
    <name type="scientific">marine sediment metagenome</name>
    <dbReference type="NCBI Taxonomy" id="412755"/>
    <lineage>
        <taxon>unclassified sequences</taxon>
        <taxon>metagenomes</taxon>
        <taxon>ecological metagenomes</taxon>
    </lineage>
</organism>
<dbReference type="GO" id="GO:0071555">
    <property type="term" value="P:cell wall organization"/>
    <property type="evidence" value="ECO:0007669"/>
    <property type="project" value="UniProtKB-KW"/>
</dbReference>
<dbReference type="Gene3D" id="3.65.10.10">
    <property type="entry name" value="Enolpyruvate transferase domain"/>
    <property type="match status" value="2"/>
</dbReference>
<dbReference type="HAMAP" id="MF_00111">
    <property type="entry name" value="MurA"/>
    <property type="match status" value="1"/>
</dbReference>
<evidence type="ECO:0000259" key="16">
    <source>
        <dbReference type="Pfam" id="PF00275"/>
    </source>
</evidence>
<comment type="catalytic activity">
    <reaction evidence="15">
        <text>phosphoenolpyruvate + UDP-N-acetyl-alpha-D-glucosamine = UDP-N-acetyl-3-O-(1-carboxyvinyl)-alpha-D-glucosamine + phosphate</text>
        <dbReference type="Rhea" id="RHEA:18681"/>
        <dbReference type="ChEBI" id="CHEBI:43474"/>
        <dbReference type="ChEBI" id="CHEBI:57705"/>
        <dbReference type="ChEBI" id="CHEBI:58702"/>
        <dbReference type="ChEBI" id="CHEBI:68483"/>
        <dbReference type="EC" id="2.5.1.7"/>
    </reaction>
</comment>
<dbReference type="NCBIfam" id="NF006873">
    <property type="entry name" value="PRK09369.1"/>
    <property type="match status" value="1"/>
</dbReference>